<dbReference type="GO" id="GO:0019622">
    <property type="term" value="P:3-(3-hydroxy)phenylpropionate catabolic process"/>
    <property type="evidence" value="ECO:0007669"/>
    <property type="project" value="TreeGrafter"/>
</dbReference>
<dbReference type="InterPro" id="IPR002938">
    <property type="entry name" value="FAD-bd"/>
</dbReference>
<keyword evidence="1" id="KW-0560">Oxidoreductase</keyword>
<dbReference type="Proteomes" id="UP000281128">
    <property type="component" value="Unassembled WGS sequence"/>
</dbReference>
<dbReference type="SUPFAM" id="SSF51905">
    <property type="entry name" value="FAD/NAD(P)-binding domain"/>
    <property type="match status" value="1"/>
</dbReference>
<dbReference type="GO" id="GO:0008688">
    <property type="term" value="F:3-(3-hydroxyphenyl)propionate hydroxylase activity"/>
    <property type="evidence" value="ECO:0007669"/>
    <property type="project" value="TreeGrafter"/>
</dbReference>
<proteinExistence type="predicted"/>
<dbReference type="Gene3D" id="3.50.50.60">
    <property type="entry name" value="FAD/NAD(P)-binding domain"/>
    <property type="match status" value="2"/>
</dbReference>
<reference evidence="3 4" key="1">
    <citation type="submission" date="2018-09" db="EMBL/GenBank/DDBJ databases">
        <title>Roseovarius spongiae sp. nov., isolated from a marine sponge.</title>
        <authorList>
            <person name="Zhuang L."/>
            <person name="Luo L."/>
        </authorList>
    </citation>
    <scope>NUCLEOTIDE SEQUENCE [LARGE SCALE GENOMIC DNA]</scope>
    <source>
        <strain evidence="3 4">HN-E21</strain>
    </source>
</reference>
<dbReference type="AlphaFoldDB" id="A0A3A8AYJ5"/>
<dbReference type="InterPro" id="IPR036188">
    <property type="entry name" value="FAD/NAD-bd_sf"/>
</dbReference>
<comment type="caution">
    <text evidence="3">The sequence shown here is derived from an EMBL/GenBank/DDBJ whole genome shotgun (WGS) entry which is preliminary data.</text>
</comment>
<dbReference type="InterPro" id="IPR050631">
    <property type="entry name" value="PheA/TfdB_FAD_monoxygenase"/>
</dbReference>
<dbReference type="PANTHER" id="PTHR43476:SF3">
    <property type="entry name" value="FAD-BINDING MONOOXYGENASE"/>
    <property type="match status" value="1"/>
</dbReference>
<keyword evidence="3" id="KW-0503">Monooxygenase</keyword>
<feature type="domain" description="FAD-binding" evidence="2">
    <location>
        <begin position="2"/>
        <end position="171"/>
    </location>
</feature>
<keyword evidence="4" id="KW-1185">Reference proteome</keyword>
<evidence type="ECO:0000256" key="1">
    <source>
        <dbReference type="ARBA" id="ARBA00023002"/>
    </source>
</evidence>
<feature type="domain" description="FAD-binding" evidence="2">
    <location>
        <begin position="215"/>
        <end position="271"/>
    </location>
</feature>
<organism evidence="3 4">
    <name type="scientific">Roseovarius spongiae</name>
    <dbReference type="NCBI Taxonomy" id="2320272"/>
    <lineage>
        <taxon>Bacteria</taxon>
        <taxon>Pseudomonadati</taxon>
        <taxon>Pseudomonadota</taxon>
        <taxon>Alphaproteobacteria</taxon>
        <taxon>Rhodobacterales</taxon>
        <taxon>Roseobacteraceae</taxon>
        <taxon>Roseovarius</taxon>
    </lineage>
</organism>
<dbReference type="GO" id="GO:0071949">
    <property type="term" value="F:FAD binding"/>
    <property type="evidence" value="ECO:0007669"/>
    <property type="project" value="InterPro"/>
</dbReference>
<evidence type="ECO:0000313" key="4">
    <source>
        <dbReference type="Proteomes" id="UP000281128"/>
    </source>
</evidence>
<dbReference type="PRINTS" id="PR00420">
    <property type="entry name" value="RNGMNOXGNASE"/>
</dbReference>
<accession>A0A3A8AYJ5</accession>
<name>A0A3A8AYJ5_9RHOB</name>
<gene>
    <name evidence="3" type="ORF">D6850_06000</name>
</gene>
<dbReference type="Pfam" id="PF01494">
    <property type="entry name" value="FAD_binding_3"/>
    <property type="match status" value="2"/>
</dbReference>
<dbReference type="EMBL" id="RAPE01000001">
    <property type="protein sequence ID" value="RKF17067.1"/>
    <property type="molecule type" value="Genomic_DNA"/>
</dbReference>
<evidence type="ECO:0000313" key="3">
    <source>
        <dbReference type="EMBL" id="RKF17067.1"/>
    </source>
</evidence>
<sequence length="334" mass="35807">MARRGHVPTVIEARDGPSPLSRAVGILPRSMRLLEPSRVAAAIRAEAVAVPQVIFHVGPKPIARMRLDRAPDPDERLFALPQDRTEAHLRAALERFGGRVAFATALETLEEHEGGVTVRMNGAERRFSHVIGADGAASDVRAALGIPFDGYDLPDRWSIADVDAEGWPDSDCFQGFFLEGGGAVIVVPLGAGRFRVISNRPDALAALPVPMSVTRTRREGAFTIPVRQARRYGAGRVFLAGDAAHAHSPVGGRGMNLGIAGAADLAARLTEGGLGDYHAVRHAEGARVIALSERARRAVMEGSALRRRLVRLGMRAVAAIPPLERRVVRLILDA</sequence>
<evidence type="ECO:0000259" key="2">
    <source>
        <dbReference type="Pfam" id="PF01494"/>
    </source>
</evidence>
<protein>
    <submittedName>
        <fullName evidence="3">FAD-dependent monooxygenase</fullName>
    </submittedName>
</protein>
<dbReference type="PANTHER" id="PTHR43476">
    <property type="entry name" value="3-(3-HYDROXY-PHENYL)PROPIONATE/3-HYDROXYCINNAMIC ACID HYDROXYLASE"/>
    <property type="match status" value="1"/>
</dbReference>